<keyword evidence="2" id="KW-1185">Reference proteome</keyword>
<evidence type="ECO:0000313" key="2">
    <source>
        <dbReference type="Proteomes" id="UP001055811"/>
    </source>
</evidence>
<comment type="caution">
    <text evidence="1">The sequence shown here is derived from an EMBL/GenBank/DDBJ whole genome shotgun (WGS) entry which is preliminary data.</text>
</comment>
<reference evidence="2" key="1">
    <citation type="journal article" date="2022" name="Mol. Ecol. Resour.">
        <title>The genomes of chicory, endive, great burdock and yacon provide insights into Asteraceae palaeo-polyploidization history and plant inulin production.</title>
        <authorList>
            <person name="Fan W."/>
            <person name="Wang S."/>
            <person name="Wang H."/>
            <person name="Wang A."/>
            <person name="Jiang F."/>
            <person name="Liu H."/>
            <person name="Zhao H."/>
            <person name="Xu D."/>
            <person name="Zhang Y."/>
        </authorList>
    </citation>
    <scope>NUCLEOTIDE SEQUENCE [LARGE SCALE GENOMIC DNA]</scope>
    <source>
        <strain evidence="2">cv. Punajuju</strain>
    </source>
</reference>
<protein>
    <submittedName>
        <fullName evidence="1">Uncharacterized protein</fullName>
    </submittedName>
</protein>
<organism evidence="1 2">
    <name type="scientific">Cichorium intybus</name>
    <name type="common">Chicory</name>
    <dbReference type="NCBI Taxonomy" id="13427"/>
    <lineage>
        <taxon>Eukaryota</taxon>
        <taxon>Viridiplantae</taxon>
        <taxon>Streptophyta</taxon>
        <taxon>Embryophyta</taxon>
        <taxon>Tracheophyta</taxon>
        <taxon>Spermatophyta</taxon>
        <taxon>Magnoliopsida</taxon>
        <taxon>eudicotyledons</taxon>
        <taxon>Gunneridae</taxon>
        <taxon>Pentapetalae</taxon>
        <taxon>asterids</taxon>
        <taxon>campanulids</taxon>
        <taxon>Asterales</taxon>
        <taxon>Asteraceae</taxon>
        <taxon>Cichorioideae</taxon>
        <taxon>Cichorieae</taxon>
        <taxon>Cichoriinae</taxon>
        <taxon>Cichorium</taxon>
    </lineage>
</organism>
<dbReference type="Proteomes" id="UP001055811">
    <property type="component" value="Linkage Group LG03"/>
</dbReference>
<gene>
    <name evidence="1" type="ORF">L2E82_17262</name>
</gene>
<name>A0ACB9F7S5_CICIN</name>
<dbReference type="EMBL" id="CM042011">
    <property type="protein sequence ID" value="KAI3767175.1"/>
    <property type="molecule type" value="Genomic_DNA"/>
</dbReference>
<accession>A0ACB9F7S5</accession>
<evidence type="ECO:0000313" key="1">
    <source>
        <dbReference type="EMBL" id="KAI3767175.1"/>
    </source>
</evidence>
<reference evidence="1 2" key="2">
    <citation type="journal article" date="2022" name="Mol. Ecol. Resour.">
        <title>The genomes of chicory, endive, great burdock and yacon provide insights into Asteraceae paleo-polyploidization history and plant inulin production.</title>
        <authorList>
            <person name="Fan W."/>
            <person name="Wang S."/>
            <person name="Wang H."/>
            <person name="Wang A."/>
            <person name="Jiang F."/>
            <person name="Liu H."/>
            <person name="Zhao H."/>
            <person name="Xu D."/>
            <person name="Zhang Y."/>
        </authorList>
    </citation>
    <scope>NUCLEOTIDE SEQUENCE [LARGE SCALE GENOMIC DNA]</scope>
    <source>
        <strain evidence="2">cv. Punajuju</strain>
        <tissue evidence="1">Leaves</tissue>
    </source>
</reference>
<sequence length="98" mass="11163">MEPSLPWFLNLQPMFEGFVLSQSDLRSSSTTRLQICIIYSEAVVPRDWRFVSLLLSVSPNPANADFAKSWKHHVFLCFNLVNDHVVGFEDSFPSSGQE</sequence>
<proteinExistence type="predicted"/>